<keyword evidence="5" id="KW-0560">Oxidoreductase</keyword>
<comment type="caution">
    <text evidence="7">The sequence shown here is derived from an EMBL/GenBank/DDBJ whole genome shotgun (WGS) entry which is preliminary data.</text>
</comment>
<dbReference type="SUPFAM" id="SSF54373">
    <property type="entry name" value="FAD-linked reductases, C-terminal domain"/>
    <property type="match status" value="1"/>
</dbReference>
<feature type="domain" description="FAD dependent oxidoreductase" evidence="6">
    <location>
        <begin position="31"/>
        <end position="177"/>
    </location>
</feature>
<proteinExistence type="inferred from homology"/>
<dbReference type="GO" id="GO:0008115">
    <property type="term" value="F:sarcosine oxidase activity"/>
    <property type="evidence" value="ECO:0007669"/>
    <property type="project" value="TreeGrafter"/>
</dbReference>
<evidence type="ECO:0000259" key="6">
    <source>
        <dbReference type="Pfam" id="PF01266"/>
    </source>
</evidence>
<comment type="cofactor">
    <cofactor evidence="1">
        <name>FAD</name>
        <dbReference type="ChEBI" id="CHEBI:57692"/>
    </cofactor>
</comment>
<reference evidence="7 8" key="1">
    <citation type="journal article" date="2024" name="Nat. Commun.">
        <title>Phylogenomics reveals the evolutionary origins of lichenization in chlorophyte algae.</title>
        <authorList>
            <person name="Puginier C."/>
            <person name="Libourel C."/>
            <person name="Otte J."/>
            <person name="Skaloud P."/>
            <person name="Haon M."/>
            <person name="Grisel S."/>
            <person name="Petersen M."/>
            <person name="Berrin J.G."/>
            <person name="Delaux P.M."/>
            <person name="Dal Grande F."/>
            <person name="Keller J."/>
        </authorList>
    </citation>
    <scope>NUCLEOTIDE SEQUENCE [LARGE SCALE GENOMIC DNA]</scope>
    <source>
        <strain evidence="7 8">SAG 2036</strain>
    </source>
</reference>
<dbReference type="EMBL" id="JALJOQ010000015">
    <property type="protein sequence ID" value="KAK9810573.1"/>
    <property type="molecule type" value="Genomic_DNA"/>
</dbReference>
<protein>
    <recommendedName>
        <fullName evidence="6">FAD dependent oxidoreductase domain-containing protein</fullName>
    </recommendedName>
</protein>
<evidence type="ECO:0000313" key="8">
    <source>
        <dbReference type="Proteomes" id="UP001465755"/>
    </source>
</evidence>
<dbReference type="GO" id="GO:0050660">
    <property type="term" value="F:flavin adenine dinucleotide binding"/>
    <property type="evidence" value="ECO:0007669"/>
    <property type="project" value="InterPro"/>
</dbReference>
<dbReference type="PANTHER" id="PTHR10961">
    <property type="entry name" value="PEROXISOMAL SARCOSINE OXIDASE"/>
    <property type="match status" value="1"/>
</dbReference>
<feature type="domain" description="FAD dependent oxidoreductase" evidence="6">
    <location>
        <begin position="199"/>
        <end position="328"/>
    </location>
</feature>
<dbReference type="Proteomes" id="UP001465755">
    <property type="component" value="Unassembled WGS sequence"/>
</dbReference>
<evidence type="ECO:0000256" key="4">
    <source>
        <dbReference type="ARBA" id="ARBA00022827"/>
    </source>
</evidence>
<organism evidence="7 8">
    <name type="scientific">Symbiochloris irregularis</name>
    <dbReference type="NCBI Taxonomy" id="706552"/>
    <lineage>
        <taxon>Eukaryota</taxon>
        <taxon>Viridiplantae</taxon>
        <taxon>Chlorophyta</taxon>
        <taxon>core chlorophytes</taxon>
        <taxon>Trebouxiophyceae</taxon>
        <taxon>Trebouxiales</taxon>
        <taxon>Trebouxiaceae</taxon>
        <taxon>Symbiochloris</taxon>
    </lineage>
</organism>
<dbReference type="InterPro" id="IPR045170">
    <property type="entry name" value="MTOX"/>
</dbReference>
<evidence type="ECO:0000256" key="5">
    <source>
        <dbReference type="ARBA" id="ARBA00023002"/>
    </source>
</evidence>
<dbReference type="SUPFAM" id="SSF51905">
    <property type="entry name" value="FAD/NAD(P)-binding domain"/>
    <property type="match status" value="1"/>
</dbReference>
<name>A0AAW1PL17_9CHLO</name>
<comment type="similarity">
    <text evidence="2">Belongs to the MSOX/MTOX family.</text>
</comment>
<gene>
    <name evidence="7" type="ORF">WJX73_001474</name>
</gene>
<keyword evidence="3" id="KW-0285">Flavoprotein</keyword>
<dbReference type="InterPro" id="IPR006076">
    <property type="entry name" value="FAD-dep_OxRdtase"/>
</dbReference>
<dbReference type="InterPro" id="IPR036188">
    <property type="entry name" value="FAD/NAD-bd_sf"/>
</dbReference>
<evidence type="ECO:0000256" key="3">
    <source>
        <dbReference type="ARBA" id="ARBA00022630"/>
    </source>
</evidence>
<evidence type="ECO:0000256" key="2">
    <source>
        <dbReference type="ARBA" id="ARBA00010989"/>
    </source>
</evidence>
<evidence type="ECO:0000256" key="1">
    <source>
        <dbReference type="ARBA" id="ARBA00001974"/>
    </source>
</evidence>
<dbReference type="Pfam" id="PF01266">
    <property type="entry name" value="DAO"/>
    <property type="match status" value="2"/>
</dbReference>
<keyword evidence="8" id="KW-1185">Reference proteome</keyword>
<sequence>MCHLSKPLYRLEASGHEDCRQEAGMSVEQFDAIVVGVGGHGSSAVYHLAKRGQKVLGIEQFEIAHDRGSSHGESRIIRLAYHENPDYVPLLVRAYELWQKLQDECGQELLCVTGSVEAASRNIDGKDKSVFRDALLAAQMHGLQHEVLSPAEANARFPGYHLPPDYEVLYQPQGGLLLVPALQACATVQRNVIGWFGITEPGHFNKQRFPVYILQDGHAHFYGFPNYEHPGMKIGKFYHLQQKVLDPSRLDRNITAEDEEELRVAVQDFFPTANGPLLKAAACMFTNTQDTRFVIDFHPAQPQVVLCSACSGHGFKFCSVIGEILADLAMTSTTQHKIEAHRINPDRPGHHEFLQCAKRHTEEQVKNHHAPASHL</sequence>
<dbReference type="PANTHER" id="PTHR10961:SF7">
    <property type="entry name" value="FAD DEPENDENT OXIDOREDUCTASE DOMAIN-CONTAINING PROTEIN"/>
    <property type="match status" value="1"/>
</dbReference>
<accession>A0AAW1PL17</accession>
<evidence type="ECO:0000313" key="7">
    <source>
        <dbReference type="EMBL" id="KAK9810573.1"/>
    </source>
</evidence>
<dbReference type="AlphaFoldDB" id="A0AAW1PL17"/>
<dbReference type="Gene3D" id="3.50.50.60">
    <property type="entry name" value="FAD/NAD(P)-binding domain"/>
    <property type="match status" value="2"/>
</dbReference>
<keyword evidence="4" id="KW-0274">FAD</keyword>